<proteinExistence type="predicted"/>
<keyword evidence="3" id="KW-1185">Reference proteome</keyword>
<accession>A0A182N679</accession>
<name>A0A182N679_9DIPT</name>
<sequence>MPKSKGEAHTAKATPTTVESQTVERFEKKIHSLIAEWKGKLGECVREEKHLKDELNRQSAGNEGRRRENRWRKVLFGTAAASGGQMAGNRSREDLITVRWAWDQFTVPFDKEDTADSGRASVAPATWVKAPEQPQPDWAIYREPKKTKTRKITAVQQL</sequence>
<reference evidence="3" key="1">
    <citation type="submission" date="2013-03" db="EMBL/GenBank/DDBJ databases">
        <title>The Genome Sequence of Anopheles dirus WRAIR2.</title>
        <authorList>
            <consortium name="The Broad Institute Genomics Platform"/>
            <person name="Neafsey D.E."/>
            <person name="Walton C."/>
            <person name="Walker B."/>
            <person name="Young S.K."/>
            <person name="Zeng Q."/>
            <person name="Gargeya S."/>
            <person name="Fitzgerald M."/>
            <person name="Haas B."/>
            <person name="Abouelleil A."/>
            <person name="Allen A.W."/>
            <person name="Alvarado L."/>
            <person name="Arachchi H.M."/>
            <person name="Berlin A.M."/>
            <person name="Chapman S.B."/>
            <person name="Gainer-Dewar J."/>
            <person name="Goldberg J."/>
            <person name="Griggs A."/>
            <person name="Gujja S."/>
            <person name="Hansen M."/>
            <person name="Howarth C."/>
            <person name="Imamovic A."/>
            <person name="Ireland A."/>
            <person name="Larimer J."/>
            <person name="McCowan C."/>
            <person name="Murphy C."/>
            <person name="Pearson M."/>
            <person name="Poon T.W."/>
            <person name="Priest M."/>
            <person name="Roberts A."/>
            <person name="Saif S."/>
            <person name="Shea T."/>
            <person name="Sisk P."/>
            <person name="Sykes S."/>
            <person name="Wortman J."/>
            <person name="Nusbaum C."/>
            <person name="Birren B."/>
        </authorList>
    </citation>
    <scope>NUCLEOTIDE SEQUENCE [LARGE SCALE GENOMIC DNA]</scope>
    <source>
        <strain evidence="3">WRAIR2</strain>
    </source>
</reference>
<feature type="compositionally biased region" description="Basic and acidic residues" evidence="1">
    <location>
        <begin position="1"/>
        <end position="10"/>
    </location>
</feature>
<dbReference type="InterPro" id="IPR031974">
    <property type="entry name" value="PDCD7"/>
</dbReference>
<feature type="region of interest" description="Disordered" evidence="1">
    <location>
        <begin position="50"/>
        <end position="69"/>
    </location>
</feature>
<dbReference type="Pfam" id="PF16021">
    <property type="entry name" value="PDCD7"/>
    <property type="match status" value="1"/>
</dbReference>
<dbReference type="EnsemblMetazoa" id="ADIR003150-RA">
    <property type="protein sequence ID" value="ADIR003150-PA"/>
    <property type="gene ID" value="ADIR003150"/>
</dbReference>
<protein>
    <submittedName>
        <fullName evidence="2">Uncharacterized protein</fullName>
    </submittedName>
</protein>
<reference evidence="2" key="2">
    <citation type="submission" date="2020-05" db="UniProtKB">
        <authorList>
            <consortium name="EnsemblMetazoa"/>
        </authorList>
    </citation>
    <scope>IDENTIFICATION</scope>
    <source>
        <strain evidence="2">WRAIR2</strain>
    </source>
</reference>
<dbReference type="STRING" id="7168.A0A182N679"/>
<feature type="region of interest" description="Disordered" evidence="1">
    <location>
        <begin position="1"/>
        <end position="22"/>
    </location>
</feature>
<dbReference type="VEuPathDB" id="VectorBase:ADIR003150"/>
<evidence type="ECO:0000313" key="3">
    <source>
        <dbReference type="Proteomes" id="UP000075884"/>
    </source>
</evidence>
<evidence type="ECO:0000313" key="2">
    <source>
        <dbReference type="EnsemblMetazoa" id="ADIR003150-PA"/>
    </source>
</evidence>
<dbReference type="Proteomes" id="UP000075884">
    <property type="component" value="Unassembled WGS sequence"/>
</dbReference>
<organism evidence="2 3">
    <name type="scientific">Anopheles dirus</name>
    <dbReference type="NCBI Taxonomy" id="7168"/>
    <lineage>
        <taxon>Eukaryota</taxon>
        <taxon>Metazoa</taxon>
        <taxon>Ecdysozoa</taxon>
        <taxon>Arthropoda</taxon>
        <taxon>Hexapoda</taxon>
        <taxon>Insecta</taxon>
        <taxon>Pterygota</taxon>
        <taxon>Neoptera</taxon>
        <taxon>Endopterygota</taxon>
        <taxon>Diptera</taxon>
        <taxon>Nematocera</taxon>
        <taxon>Culicoidea</taxon>
        <taxon>Culicidae</taxon>
        <taxon>Anophelinae</taxon>
        <taxon>Anopheles</taxon>
    </lineage>
</organism>
<evidence type="ECO:0000256" key="1">
    <source>
        <dbReference type="SAM" id="MobiDB-lite"/>
    </source>
</evidence>
<dbReference type="AlphaFoldDB" id="A0A182N679"/>